<name>A0ABT0PBA5_9GAMM</name>
<keyword evidence="3" id="KW-1185">Reference proteome</keyword>
<dbReference type="InterPro" id="IPR007498">
    <property type="entry name" value="PqiA-like"/>
</dbReference>
<sequence>MSVDENSDFNKTANGNHLCPDCDLLLSYDDLLPGNAGKTLRCPRCHHHFRCLSGSLSTCRALTLSGLILYIPANLEPILEIELSGQPSANTVISGVAALWEGGLFLVAVVVCLFALVVPLLRLVILGLVLLPQNVFDRETGCSLMRCHHLLHGWGMMDIFLLGSLIAIIKIQDFAEVMPGPGMLCLGLMMFMEMLASRKLPVEQLWAGFSHE</sequence>
<keyword evidence="1" id="KW-0812">Transmembrane</keyword>
<proteinExistence type="predicted"/>
<comment type="caution">
    <text evidence="2">The sequence shown here is derived from an EMBL/GenBank/DDBJ whole genome shotgun (WGS) entry which is preliminary data.</text>
</comment>
<feature type="transmembrane region" description="Helical" evidence="1">
    <location>
        <begin position="177"/>
        <end position="196"/>
    </location>
</feature>
<feature type="transmembrane region" description="Helical" evidence="1">
    <location>
        <begin position="151"/>
        <end position="171"/>
    </location>
</feature>
<evidence type="ECO:0000313" key="2">
    <source>
        <dbReference type="EMBL" id="MCL6268600.1"/>
    </source>
</evidence>
<dbReference type="Pfam" id="PF04403">
    <property type="entry name" value="PqiA"/>
    <property type="match status" value="1"/>
</dbReference>
<dbReference type="Proteomes" id="UP001203338">
    <property type="component" value="Unassembled WGS sequence"/>
</dbReference>
<reference evidence="2 3" key="1">
    <citation type="submission" date="2022-05" db="EMBL/GenBank/DDBJ databases">
        <authorList>
            <person name="Park J.-S."/>
        </authorList>
    </citation>
    <scope>NUCLEOTIDE SEQUENCE [LARGE SCALE GENOMIC DNA]</scope>
    <source>
        <strain evidence="2 3">2012CJ34-2</strain>
    </source>
</reference>
<keyword evidence="1" id="KW-0472">Membrane</keyword>
<protein>
    <submittedName>
        <fullName evidence="2">Paraquat-inducible protein A</fullName>
    </submittedName>
</protein>
<keyword evidence="1" id="KW-1133">Transmembrane helix</keyword>
<feature type="transmembrane region" description="Helical" evidence="1">
    <location>
        <begin position="104"/>
        <end position="131"/>
    </location>
</feature>
<accession>A0ABT0PBA5</accession>
<organism evidence="2 3">
    <name type="scientific">Parendozoicomonas callyspongiae</name>
    <dbReference type="NCBI Taxonomy" id="2942213"/>
    <lineage>
        <taxon>Bacteria</taxon>
        <taxon>Pseudomonadati</taxon>
        <taxon>Pseudomonadota</taxon>
        <taxon>Gammaproteobacteria</taxon>
        <taxon>Oceanospirillales</taxon>
        <taxon>Endozoicomonadaceae</taxon>
        <taxon>Parendozoicomonas</taxon>
    </lineage>
</organism>
<evidence type="ECO:0000313" key="3">
    <source>
        <dbReference type="Proteomes" id="UP001203338"/>
    </source>
</evidence>
<gene>
    <name evidence="2" type="ORF">M3P05_01355</name>
</gene>
<dbReference type="EMBL" id="JAMFLX010000001">
    <property type="protein sequence ID" value="MCL6268600.1"/>
    <property type="molecule type" value="Genomic_DNA"/>
</dbReference>
<dbReference type="RefSeq" id="WP_249697432.1">
    <property type="nucleotide sequence ID" value="NZ_JAMFLX010000001.1"/>
</dbReference>
<evidence type="ECO:0000256" key="1">
    <source>
        <dbReference type="SAM" id="Phobius"/>
    </source>
</evidence>